<dbReference type="AlphaFoldDB" id="G5JPK2"/>
<comment type="caution">
    <text evidence="1">The sequence shown here is derived from an EMBL/GenBank/DDBJ whole genome shotgun (WGS) entry which is preliminary data.</text>
</comment>
<keyword evidence="2" id="KW-1185">Reference proteome</keyword>
<sequence length="43" mass="4922">MKALTDYQGLFSLHICQGIFVGEFFEFQLSATETGLMLRSFML</sequence>
<dbReference type="EMBL" id="AEUV02000002">
    <property type="protein sequence ID" value="EHI74086.1"/>
    <property type="molecule type" value="Genomic_DNA"/>
</dbReference>
<evidence type="ECO:0000313" key="1">
    <source>
        <dbReference type="EMBL" id="EHI74086.1"/>
    </source>
</evidence>
<dbReference type="STRING" id="873449.STRCR_0355"/>
<gene>
    <name evidence="1" type="ORF">STRCR_0355</name>
</gene>
<proteinExistence type="predicted"/>
<accession>G5JPK2</accession>
<evidence type="ECO:0000313" key="2">
    <source>
        <dbReference type="Proteomes" id="UP000004322"/>
    </source>
</evidence>
<dbReference type="Proteomes" id="UP000004322">
    <property type="component" value="Unassembled WGS sequence"/>
</dbReference>
<protein>
    <submittedName>
        <fullName evidence="1">Uncharacterized protein</fullName>
    </submittedName>
</protein>
<name>G5JPK2_STRCG</name>
<reference evidence="1" key="1">
    <citation type="submission" date="2011-07" db="EMBL/GenBank/DDBJ databases">
        <authorList>
            <person name="Stanhope M.J."/>
            <person name="Durkin A.S."/>
            <person name="Hostetler J."/>
            <person name="Kim M."/>
            <person name="Radune D."/>
            <person name="Singh I."/>
            <person name="Town C.D."/>
        </authorList>
    </citation>
    <scope>NUCLEOTIDE SEQUENCE [LARGE SCALE GENOMIC DNA]</scope>
    <source>
        <strain evidence="1">HS-6</strain>
    </source>
</reference>
<organism evidence="1 2">
    <name type="scientific">Streptococcus criceti HS-6</name>
    <dbReference type="NCBI Taxonomy" id="873449"/>
    <lineage>
        <taxon>Bacteria</taxon>
        <taxon>Bacillati</taxon>
        <taxon>Bacillota</taxon>
        <taxon>Bacilli</taxon>
        <taxon>Lactobacillales</taxon>
        <taxon>Streptococcaceae</taxon>
        <taxon>Streptococcus</taxon>
    </lineage>
</organism>